<feature type="signal peptide" evidence="2">
    <location>
        <begin position="1"/>
        <end position="26"/>
    </location>
</feature>
<evidence type="ECO:0000256" key="2">
    <source>
        <dbReference type="SAM" id="SignalP"/>
    </source>
</evidence>
<gene>
    <name evidence="3" type="ORF">GCM10009839_65930</name>
</gene>
<protein>
    <recommendedName>
        <fullName evidence="5">DUF320 domain-containing protein</fullName>
    </recommendedName>
</protein>
<evidence type="ECO:0008006" key="5">
    <source>
        <dbReference type="Google" id="ProtNLM"/>
    </source>
</evidence>
<evidence type="ECO:0000313" key="3">
    <source>
        <dbReference type="EMBL" id="GAA2050350.1"/>
    </source>
</evidence>
<feature type="chain" id="PRO_5045202482" description="DUF320 domain-containing protein" evidence="2">
    <location>
        <begin position="27"/>
        <end position="79"/>
    </location>
</feature>
<name>A0ABP5GPT1_9ACTN</name>
<keyword evidence="2" id="KW-0732">Signal</keyword>
<dbReference type="Proteomes" id="UP001500751">
    <property type="component" value="Unassembled WGS sequence"/>
</dbReference>
<evidence type="ECO:0000256" key="1">
    <source>
        <dbReference type="SAM" id="MobiDB-lite"/>
    </source>
</evidence>
<feature type="region of interest" description="Disordered" evidence="1">
    <location>
        <begin position="60"/>
        <end position="79"/>
    </location>
</feature>
<evidence type="ECO:0000313" key="4">
    <source>
        <dbReference type="Proteomes" id="UP001500751"/>
    </source>
</evidence>
<dbReference type="RefSeq" id="WP_344669606.1">
    <property type="nucleotide sequence ID" value="NZ_BAAAQN010000049.1"/>
</dbReference>
<accession>A0ABP5GPT1</accession>
<keyword evidence="4" id="KW-1185">Reference proteome</keyword>
<proteinExistence type="predicted"/>
<sequence length="79" mass="7272">MSMRKRIVIATVVAAAAATSAGAAFAADGGGSSGGKGTCATAKTAPGSAVTVIAHGDDCGSVGKGPGDAGKATSFSSKN</sequence>
<reference evidence="4" key="1">
    <citation type="journal article" date="2019" name="Int. J. Syst. Evol. Microbiol.">
        <title>The Global Catalogue of Microorganisms (GCM) 10K type strain sequencing project: providing services to taxonomists for standard genome sequencing and annotation.</title>
        <authorList>
            <consortium name="The Broad Institute Genomics Platform"/>
            <consortium name="The Broad Institute Genome Sequencing Center for Infectious Disease"/>
            <person name="Wu L."/>
            <person name="Ma J."/>
        </authorList>
    </citation>
    <scope>NUCLEOTIDE SEQUENCE [LARGE SCALE GENOMIC DNA]</scope>
    <source>
        <strain evidence="4">JCM 16014</strain>
    </source>
</reference>
<organism evidence="3 4">
    <name type="scientific">Catenulispora yoronensis</name>
    <dbReference type="NCBI Taxonomy" id="450799"/>
    <lineage>
        <taxon>Bacteria</taxon>
        <taxon>Bacillati</taxon>
        <taxon>Actinomycetota</taxon>
        <taxon>Actinomycetes</taxon>
        <taxon>Catenulisporales</taxon>
        <taxon>Catenulisporaceae</taxon>
        <taxon>Catenulispora</taxon>
    </lineage>
</organism>
<dbReference type="EMBL" id="BAAAQN010000049">
    <property type="protein sequence ID" value="GAA2050350.1"/>
    <property type="molecule type" value="Genomic_DNA"/>
</dbReference>
<comment type="caution">
    <text evidence="3">The sequence shown here is derived from an EMBL/GenBank/DDBJ whole genome shotgun (WGS) entry which is preliminary data.</text>
</comment>